<evidence type="ECO:0000313" key="2">
    <source>
        <dbReference type="EMBL" id="CEO55542.1"/>
    </source>
</evidence>
<keyword evidence="1" id="KW-0472">Membrane</keyword>
<organism evidence="2">
    <name type="scientific">Bionectria ochroleuca</name>
    <name type="common">Gliocladium roseum</name>
    <dbReference type="NCBI Taxonomy" id="29856"/>
    <lineage>
        <taxon>Eukaryota</taxon>
        <taxon>Fungi</taxon>
        <taxon>Dikarya</taxon>
        <taxon>Ascomycota</taxon>
        <taxon>Pezizomycotina</taxon>
        <taxon>Sordariomycetes</taxon>
        <taxon>Hypocreomycetidae</taxon>
        <taxon>Hypocreales</taxon>
        <taxon>Bionectriaceae</taxon>
        <taxon>Clonostachys</taxon>
    </lineage>
</organism>
<name>A0A0B7KJC6_BIOOC</name>
<reference evidence="2" key="1">
    <citation type="submission" date="2015-01" db="EMBL/GenBank/DDBJ databases">
        <authorList>
            <person name="Durling Mikael"/>
        </authorList>
    </citation>
    <scope>NUCLEOTIDE SEQUENCE</scope>
</reference>
<feature type="transmembrane region" description="Helical" evidence="1">
    <location>
        <begin position="56"/>
        <end position="76"/>
    </location>
</feature>
<gene>
    <name evidence="2" type="ORF">BN869_000011600_1</name>
</gene>
<proteinExistence type="predicted"/>
<keyword evidence="1" id="KW-1133">Transmembrane helix</keyword>
<dbReference type="AlphaFoldDB" id="A0A0B7KJC6"/>
<protein>
    <submittedName>
        <fullName evidence="2">Uncharacterized protein</fullName>
    </submittedName>
</protein>
<accession>A0A0B7KJC6</accession>
<dbReference type="EMBL" id="CDPU01000053">
    <property type="protein sequence ID" value="CEO55542.1"/>
    <property type="molecule type" value="Genomic_DNA"/>
</dbReference>
<evidence type="ECO:0000256" key="1">
    <source>
        <dbReference type="SAM" id="Phobius"/>
    </source>
</evidence>
<keyword evidence="1" id="KW-0812">Transmembrane</keyword>
<sequence length="83" mass="8898">MRLKPTDATIKSGAELMRGPGVPVSLYSRQVQSLRSISTWQNLIAGLILMGNRWNGLTAIGGYIAVAVLAVTIQILQTSNSTK</sequence>